<dbReference type="PANTHER" id="PTHR42734:SF5">
    <property type="entry name" value="IRON TRANSPORT SYSTEM ATP-BINDING PROTEIN HI_0361-RELATED"/>
    <property type="match status" value="1"/>
</dbReference>
<feature type="domain" description="ABC transporter" evidence="5">
    <location>
        <begin position="4"/>
        <end position="218"/>
    </location>
</feature>
<name>A0A2S0KDF7_9ACTN</name>
<evidence type="ECO:0000256" key="3">
    <source>
        <dbReference type="ARBA" id="ARBA00022741"/>
    </source>
</evidence>
<comment type="similarity">
    <text evidence="1">Belongs to the ABC transporter superfamily.</text>
</comment>
<dbReference type="InterPro" id="IPR003439">
    <property type="entry name" value="ABC_transporter-like_ATP-bd"/>
</dbReference>
<dbReference type="PANTHER" id="PTHR42734">
    <property type="entry name" value="METAL TRANSPORT SYSTEM ATP-BINDING PROTEIN TM_0124-RELATED"/>
    <property type="match status" value="1"/>
</dbReference>
<dbReference type="Pfam" id="PF00005">
    <property type="entry name" value="ABC_tran"/>
    <property type="match status" value="1"/>
</dbReference>
<evidence type="ECO:0000256" key="2">
    <source>
        <dbReference type="ARBA" id="ARBA00022448"/>
    </source>
</evidence>
<dbReference type="Proteomes" id="UP000239814">
    <property type="component" value="Chromosome"/>
</dbReference>
<dbReference type="InterPro" id="IPR027417">
    <property type="entry name" value="P-loop_NTPase"/>
</dbReference>
<gene>
    <name evidence="6" type="ORF">C6V83_04925</name>
</gene>
<organism evidence="6 7">
    <name type="scientific">Gordonia iterans</name>
    <dbReference type="NCBI Taxonomy" id="1004901"/>
    <lineage>
        <taxon>Bacteria</taxon>
        <taxon>Bacillati</taxon>
        <taxon>Actinomycetota</taxon>
        <taxon>Actinomycetes</taxon>
        <taxon>Mycobacteriales</taxon>
        <taxon>Gordoniaceae</taxon>
        <taxon>Gordonia</taxon>
    </lineage>
</organism>
<reference evidence="6 7" key="1">
    <citation type="submission" date="2018-03" db="EMBL/GenBank/DDBJ databases">
        <title>Characteristics and genome of n-alkane degrading marine bacteria Gordonia iterans isolated from crude oil contaminated in Tae-an, South Korea.</title>
        <authorList>
            <person name="Lee S.-S."/>
            <person name="Kim H."/>
        </authorList>
    </citation>
    <scope>NUCLEOTIDE SEQUENCE [LARGE SCALE GENOMIC DNA]</scope>
    <source>
        <strain evidence="6 7">Co17</strain>
    </source>
</reference>
<dbReference type="InterPro" id="IPR050153">
    <property type="entry name" value="Metal_Ion_Import_ABC"/>
</dbReference>
<keyword evidence="7" id="KW-1185">Reference proteome</keyword>
<dbReference type="KEGG" id="git:C6V83_04925"/>
<dbReference type="EMBL" id="CP027433">
    <property type="protein sequence ID" value="AVL99716.1"/>
    <property type="molecule type" value="Genomic_DNA"/>
</dbReference>
<evidence type="ECO:0000256" key="4">
    <source>
        <dbReference type="ARBA" id="ARBA00022840"/>
    </source>
</evidence>
<sequence>MAGYAVRGLEFGYTAEAIFGGFDADFPAGEVTALIGANGSGKSTLINLVVGLLRPSGGSVDPRPVRPALLAQRTEHIDGLPLTVRDCVSMGRFGSVPFWKPLGKPDRALVVEMIERVGMTPYTGQRLRDLSGGQRQRVMIAQTMVQEAGLYLLDEPSTALDVAGREMLFGLLREKAERGAAVVLATHDADEVAFADRVVDLGGGLATIRPARSAALAG</sequence>
<dbReference type="InterPro" id="IPR017871">
    <property type="entry name" value="ABC_transporter-like_CS"/>
</dbReference>
<dbReference type="SUPFAM" id="SSF52540">
    <property type="entry name" value="P-loop containing nucleoside triphosphate hydrolases"/>
    <property type="match status" value="1"/>
</dbReference>
<dbReference type="PROSITE" id="PS50893">
    <property type="entry name" value="ABC_TRANSPORTER_2"/>
    <property type="match status" value="1"/>
</dbReference>
<dbReference type="RefSeq" id="WP_105941451.1">
    <property type="nucleotide sequence ID" value="NZ_CP027433.1"/>
</dbReference>
<accession>A0A2S0KDF7</accession>
<dbReference type="GO" id="GO:0005524">
    <property type="term" value="F:ATP binding"/>
    <property type="evidence" value="ECO:0007669"/>
    <property type="project" value="UniProtKB-KW"/>
</dbReference>
<dbReference type="OrthoDB" id="5296765at2"/>
<keyword evidence="3" id="KW-0547">Nucleotide-binding</keyword>
<evidence type="ECO:0000313" key="7">
    <source>
        <dbReference type="Proteomes" id="UP000239814"/>
    </source>
</evidence>
<dbReference type="AlphaFoldDB" id="A0A2S0KDF7"/>
<dbReference type="GO" id="GO:0016887">
    <property type="term" value="F:ATP hydrolysis activity"/>
    <property type="evidence" value="ECO:0007669"/>
    <property type="project" value="InterPro"/>
</dbReference>
<evidence type="ECO:0000259" key="5">
    <source>
        <dbReference type="PROSITE" id="PS50893"/>
    </source>
</evidence>
<keyword evidence="4 6" id="KW-0067">ATP-binding</keyword>
<dbReference type="Gene3D" id="3.40.50.300">
    <property type="entry name" value="P-loop containing nucleotide triphosphate hydrolases"/>
    <property type="match status" value="1"/>
</dbReference>
<dbReference type="InterPro" id="IPR003593">
    <property type="entry name" value="AAA+_ATPase"/>
</dbReference>
<evidence type="ECO:0000256" key="1">
    <source>
        <dbReference type="ARBA" id="ARBA00005417"/>
    </source>
</evidence>
<protein>
    <submittedName>
        <fullName evidence="6">ABC transporter ATP-binding protein</fullName>
    </submittedName>
</protein>
<evidence type="ECO:0000313" key="6">
    <source>
        <dbReference type="EMBL" id="AVL99716.1"/>
    </source>
</evidence>
<proteinExistence type="inferred from homology"/>
<dbReference type="PROSITE" id="PS00211">
    <property type="entry name" value="ABC_TRANSPORTER_1"/>
    <property type="match status" value="1"/>
</dbReference>
<dbReference type="SMART" id="SM00382">
    <property type="entry name" value="AAA"/>
    <property type="match status" value="1"/>
</dbReference>
<keyword evidence="2" id="KW-0813">Transport</keyword>